<feature type="domain" description="AB hydrolase-1" evidence="3">
    <location>
        <begin position="122"/>
        <end position="261"/>
    </location>
</feature>
<comment type="similarity">
    <text evidence="1">Belongs to the peptidase S33 family.</text>
</comment>
<dbReference type="InterPro" id="IPR000073">
    <property type="entry name" value="AB_hydrolase_1"/>
</dbReference>
<dbReference type="InterPro" id="IPR013595">
    <property type="entry name" value="Pept_S33_TAP-like_C"/>
</dbReference>
<evidence type="ECO:0000313" key="5">
    <source>
        <dbReference type="EMBL" id="SDH03301.1"/>
    </source>
</evidence>
<feature type="domain" description="Peptidase S33 tripeptidyl aminopeptidase-like C-terminal" evidence="4">
    <location>
        <begin position="440"/>
        <end position="523"/>
    </location>
</feature>
<organism evidence="5 6">
    <name type="scientific">Sinosporangium album</name>
    <dbReference type="NCBI Taxonomy" id="504805"/>
    <lineage>
        <taxon>Bacteria</taxon>
        <taxon>Bacillati</taxon>
        <taxon>Actinomycetota</taxon>
        <taxon>Actinomycetes</taxon>
        <taxon>Streptosporangiales</taxon>
        <taxon>Streptosporangiaceae</taxon>
        <taxon>Sinosporangium</taxon>
    </lineage>
</organism>
<proteinExistence type="inferred from homology"/>
<dbReference type="SUPFAM" id="SSF53474">
    <property type="entry name" value="alpha/beta-Hydrolases"/>
    <property type="match status" value="1"/>
</dbReference>
<dbReference type="Pfam" id="PF00561">
    <property type="entry name" value="Abhydrolase_1"/>
    <property type="match status" value="1"/>
</dbReference>
<gene>
    <name evidence="5" type="ORF">SAMN05421505_110180</name>
</gene>
<dbReference type="PANTHER" id="PTHR43248">
    <property type="entry name" value="2-SUCCINYL-6-HYDROXY-2,4-CYCLOHEXADIENE-1-CARBOXYLATE SYNTHASE"/>
    <property type="match status" value="1"/>
</dbReference>
<evidence type="ECO:0000256" key="2">
    <source>
        <dbReference type="ARBA" id="ARBA00022801"/>
    </source>
</evidence>
<dbReference type="InterPro" id="IPR051601">
    <property type="entry name" value="Serine_prot/Carboxylest_S33"/>
</dbReference>
<evidence type="ECO:0000313" key="6">
    <source>
        <dbReference type="Proteomes" id="UP000198923"/>
    </source>
</evidence>
<keyword evidence="2" id="KW-0378">Hydrolase</keyword>
<dbReference type="AlphaFoldDB" id="A0A1G7Z3F1"/>
<evidence type="ECO:0000256" key="1">
    <source>
        <dbReference type="ARBA" id="ARBA00010088"/>
    </source>
</evidence>
<dbReference type="EMBL" id="FNCN01000010">
    <property type="protein sequence ID" value="SDH03301.1"/>
    <property type="molecule type" value="Genomic_DNA"/>
</dbReference>
<keyword evidence="6" id="KW-1185">Reference proteome</keyword>
<dbReference type="GO" id="GO:0016787">
    <property type="term" value="F:hydrolase activity"/>
    <property type="evidence" value="ECO:0007669"/>
    <property type="project" value="UniProtKB-KW"/>
</dbReference>
<dbReference type="Gene3D" id="3.40.50.1820">
    <property type="entry name" value="alpha/beta hydrolase"/>
    <property type="match status" value="2"/>
</dbReference>
<protein>
    <submittedName>
        <fullName evidence="5">TAP-like protein</fullName>
    </submittedName>
</protein>
<sequence length="541" mass="56799">MRRVPMITIAGTLGRCSGRRTPRRRCCTTRAVKHDRSPHRLRAAVTAAALTGALAAPAAVAATGGMPAPATRASWCPAIPGHRVECGKITRPLVNGRPDLGTTPVAYALVRRSHPDKPRAGTLIVNPGGPGAPAIAEGKGYARQFKALLTDHDLLLVDPRGTGLSGQLNCHVNKNDVPHSGRLGFQEGVARCAADLGPKAAGYTSAATADDFDAVRAELGIDKLVLFGSSYGTYLMPIYAQRHPDRVASIVLTGAYPLNIDPLGRDSAQAVSTNLRRICARSGGACDGEKAVRDLTVFAARLRATPLKITLTMDGKPRTVTFNESMLASATFTGASSGVGENPTKPSLLGGLPYILDRAAKSDYEPLRTMLQQSVGGRGDDAAQSVSVVCNDYPRPYSVDASIPERRRQFAAALGATRPGAFGAFSPRGFTGGLDDLADACITWPREGTARPYVSTGHFPDVPVLVLSGDLDANTTEAAGRLAAAQFKRATFIVVPNMGHTPDADPGGCVTSVIVNFIRTGKTGPTTCINDLPPITVKPVR</sequence>
<dbReference type="InterPro" id="IPR029058">
    <property type="entry name" value="AB_hydrolase_fold"/>
</dbReference>
<dbReference type="PANTHER" id="PTHR43248:SF25">
    <property type="entry name" value="AB HYDROLASE-1 DOMAIN-CONTAINING PROTEIN-RELATED"/>
    <property type="match status" value="1"/>
</dbReference>
<evidence type="ECO:0000259" key="3">
    <source>
        <dbReference type="Pfam" id="PF00561"/>
    </source>
</evidence>
<dbReference type="Proteomes" id="UP000198923">
    <property type="component" value="Unassembled WGS sequence"/>
</dbReference>
<accession>A0A1G7Z3F1</accession>
<evidence type="ECO:0000259" key="4">
    <source>
        <dbReference type="Pfam" id="PF08386"/>
    </source>
</evidence>
<dbReference type="Pfam" id="PF08386">
    <property type="entry name" value="Abhydrolase_4"/>
    <property type="match status" value="1"/>
</dbReference>
<dbReference type="STRING" id="504805.SAMN05421505_110180"/>
<name>A0A1G7Z3F1_9ACTN</name>
<reference evidence="5 6" key="1">
    <citation type="submission" date="2016-10" db="EMBL/GenBank/DDBJ databases">
        <authorList>
            <person name="de Groot N.N."/>
        </authorList>
    </citation>
    <scope>NUCLEOTIDE SEQUENCE [LARGE SCALE GENOMIC DNA]</scope>
    <source>
        <strain evidence="5 6">CPCC 201354</strain>
    </source>
</reference>